<accession>A0AA35S936</accession>
<evidence type="ECO:0000256" key="2">
    <source>
        <dbReference type="SAM" id="Phobius"/>
    </source>
</evidence>
<keyword evidence="2" id="KW-0472">Membrane</keyword>
<keyword evidence="4" id="KW-1185">Reference proteome</keyword>
<proteinExistence type="predicted"/>
<name>A0AA35S936_GEOBA</name>
<feature type="compositionally biased region" description="Basic and acidic residues" evidence="1">
    <location>
        <begin position="277"/>
        <end position="290"/>
    </location>
</feature>
<evidence type="ECO:0000256" key="1">
    <source>
        <dbReference type="SAM" id="MobiDB-lite"/>
    </source>
</evidence>
<feature type="compositionally biased region" description="Low complexity" evidence="1">
    <location>
        <begin position="266"/>
        <end position="275"/>
    </location>
</feature>
<comment type="caution">
    <text evidence="3">The sequence shown here is derived from an EMBL/GenBank/DDBJ whole genome shotgun (WGS) entry which is preliminary data.</text>
</comment>
<reference evidence="3" key="1">
    <citation type="submission" date="2023-03" db="EMBL/GenBank/DDBJ databases">
        <authorList>
            <person name="Steffen K."/>
            <person name="Cardenas P."/>
        </authorList>
    </citation>
    <scope>NUCLEOTIDE SEQUENCE</scope>
</reference>
<dbReference type="EMBL" id="CASHTH010002124">
    <property type="protein sequence ID" value="CAI8025144.1"/>
    <property type="molecule type" value="Genomic_DNA"/>
</dbReference>
<dbReference type="Proteomes" id="UP001174909">
    <property type="component" value="Unassembled WGS sequence"/>
</dbReference>
<keyword evidence="2" id="KW-0812">Transmembrane</keyword>
<gene>
    <name evidence="3" type="ORF">GBAR_LOCUS14554</name>
</gene>
<dbReference type="AlphaFoldDB" id="A0AA35S936"/>
<feature type="compositionally biased region" description="Polar residues" evidence="1">
    <location>
        <begin position="250"/>
        <end position="265"/>
    </location>
</feature>
<feature type="region of interest" description="Disordered" evidence="1">
    <location>
        <begin position="210"/>
        <end position="305"/>
    </location>
</feature>
<organism evidence="3 4">
    <name type="scientific">Geodia barretti</name>
    <name type="common">Barrett's horny sponge</name>
    <dbReference type="NCBI Taxonomy" id="519541"/>
    <lineage>
        <taxon>Eukaryota</taxon>
        <taxon>Metazoa</taxon>
        <taxon>Porifera</taxon>
        <taxon>Demospongiae</taxon>
        <taxon>Heteroscleromorpha</taxon>
        <taxon>Tetractinellida</taxon>
        <taxon>Astrophorina</taxon>
        <taxon>Geodiidae</taxon>
        <taxon>Geodia</taxon>
    </lineage>
</organism>
<evidence type="ECO:0000313" key="3">
    <source>
        <dbReference type="EMBL" id="CAI8025144.1"/>
    </source>
</evidence>
<sequence length="360" mass="40074">MGLTFLKADHNKNSEGLFEFQPTNAENDFKSLYTHGALKDEHFCFSCIAKEDIPENLENTQFCITAVLPSSTLPVNKSVNAFFFITFMKLETCLQRVKAIIKKMGLEGRRIKKVPFRFSSYGKDSALEVVILNQPADGYIRMSGENKVYRCDVDFFVKGKISAKTMKKREKDDLYPPRFEMFFVSSKENATFSGGKIAFRGATSGIKFDIHLDSPETPRPVAASAATIDASSQTEDQLDVSSPPAPPLVSTPTSSGEHATSHSVPSSSGGQLRQRSGNRERGALAEKGNEGNDSTDNDDVVDTPSEGSRKRVIVVLFVFSMLSFIIAYFIFYEVRAAFIAGLYIPYMQMRYNNVMLLFQP</sequence>
<protein>
    <submittedName>
        <fullName evidence="3">Uncharacterized protein</fullName>
    </submittedName>
</protein>
<keyword evidence="2" id="KW-1133">Transmembrane helix</keyword>
<evidence type="ECO:0000313" key="4">
    <source>
        <dbReference type="Proteomes" id="UP001174909"/>
    </source>
</evidence>
<feature type="transmembrane region" description="Helical" evidence="2">
    <location>
        <begin position="312"/>
        <end position="331"/>
    </location>
</feature>